<dbReference type="InterPro" id="IPR005171">
    <property type="entry name" value="Cyt_c_oxidase_su4_prok"/>
</dbReference>
<dbReference type="AlphaFoldDB" id="A0A518C0C5"/>
<evidence type="ECO:0000313" key="7">
    <source>
        <dbReference type="EMBL" id="QDU72681.1"/>
    </source>
</evidence>
<feature type="transmembrane region" description="Helical" evidence="6">
    <location>
        <begin position="26"/>
        <end position="46"/>
    </location>
</feature>
<evidence type="ECO:0000256" key="3">
    <source>
        <dbReference type="ARBA" id="ARBA00022692"/>
    </source>
</evidence>
<dbReference type="NCBIfam" id="TIGR02229">
    <property type="entry name" value="caa3_sub_IV"/>
    <property type="match status" value="1"/>
</dbReference>
<name>A0A518C0C5_9BACT</name>
<evidence type="ECO:0000313" key="8">
    <source>
        <dbReference type="Proteomes" id="UP000320386"/>
    </source>
</evidence>
<accession>A0A518C0C5</accession>
<dbReference type="Proteomes" id="UP000320386">
    <property type="component" value="Chromosome"/>
</dbReference>
<evidence type="ECO:0000256" key="5">
    <source>
        <dbReference type="ARBA" id="ARBA00023136"/>
    </source>
</evidence>
<organism evidence="7 8">
    <name type="scientific">Mucisphaera calidilacus</name>
    <dbReference type="NCBI Taxonomy" id="2527982"/>
    <lineage>
        <taxon>Bacteria</taxon>
        <taxon>Pseudomonadati</taxon>
        <taxon>Planctomycetota</taxon>
        <taxon>Phycisphaerae</taxon>
        <taxon>Phycisphaerales</taxon>
        <taxon>Phycisphaeraceae</taxon>
        <taxon>Mucisphaera</taxon>
    </lineage>
</organism>
<dbReference type="InterPro" id="IPR011743">
    <property type="entry name" value="Caa3_sub_IV"/>
</dbReference>
<evidence type="ECO:0000256" key="2">
    <source>
        <dbReference type="ARBA" id="ARBA00022475"/>
    </source>
</evidence>
<keyword evidence="8" id="KW-1185">Reference proteome</keyword>
<reference evidence="7 8" key="1">
    <citation type="submission" date="2019-02" db="EMBL/GenBank/DDBJ databases">
        <title>Deep-cultivation of Planctomycetes and their phenomic and genomic characterization uncovers novel biology.</title>
        <authorList>
            <person name="Wiegand S."/>
            <person name="Jogler M."/>
            <person name="Boedeker C."/>
            <person name="Pinto D."/>
            <person name="Vollmers J."/>
            <person name="Rivas-Marin E."/>
            <person name="Kohn T."/>
            <person name="Peeters S.H."/>
            <person name="Heuer A."/>
            <person name="Rast P."/>
            <person name="Oberbeckmann S."/>
            <person name="Bunk B."/>
            <person name="Jeske O."/>
            <person name="Meyerdierks A."/>
            <person name="Storesund J.E."/>
            <person name="Kallscheuer N."/>
            <person name="Luecker S."/>
            <person name="Lage O.M."/>
            <person name="Pohl T."/>
            <person name="Merkel B.J."/>
            <person name="Hornburger P."/>
            <person name="Mueller R.-W."/>
            <person name="Bruemmer F."/>
            <person name="Labrenz M."/>
            <person name="Spormann A.M."/>
            <person name="Op den Camp H."/>
            <person name="Overmann J."/>
            <person name="Amann R."/>
            <person name="Jetten M.S.M."/>
            <person name="Mascher T."/>
            <person name="Medema M.H."/>
            <person name="Devos D.P."/>
            <person name="Kaster A.-K."/>
            <person name="Ovreas L."/>
            <person name="Rohde M."/>
            <person name="Galperin M.Y."/>
            <person name="Jogler C."/>
        </authorList>
    </citation>
    <scope>NUCLEOTIDE SEQUENCE [LARGE SCALE GENOMIC DNA]</scope>
    <source>
        <strain evidence="7 8">Pan265</strain>
    </source>
</reference>
<evidence type="ECO:0000256" key="6">
    <source>
        <dbReference type="SAM" id="Phobius"/>
    </source>
</evidence>
<dbReference type="KEGG" id="mcad:Pan265_25550"/>
<feature type="transmembrane region" description="Helical" evidence="6">
    <location>
        <begin position="53"/>
        <end position="73"/>
    </location>
</feature>
<protein>
    <submittedName>
        <fullName evidence="7">Uncharacterized protein</fullName>
    </submittedName>
</protein>
<dbReference type="Pfam" id="PF03626">
    <property type="entry name" value="COX4_pro"/>
    <property type="match status" value="1"/>
</dbReference>
<dbReference type="RefSeq" id="WP_145446846.1">
    <property type="nucleotide sequence ID" value="NZ_CP036280.1"/>
</dbReference>
<comment type="subcellular location">
    <subcellularLocation>
        <location evidence="1">Cell membrane</location>
        <topology evidence="1">Multi-pass membrane protein</topology>
    </subcellularLocation>
</comment>
<dbReference type="EMBL" id="CP036280">
    <property type="protein sequence ID" value="QDU72681.1"/>
    <property type="molecule type" value="Genomic_DNA"/>
</dbReference>
<keyword evidence="3 6" id="KW-0812">Transmembrane</keyword>
<dbReference type="OrthoDB" id="282123at2"/>
<evidence type="ECO:0000256" key="1">
    <source>
        <dbReference type="ARBA" id="ARBA00004651"/>
    </source>
</evidence>
<keyword evidence="2" id="KW-1003">Cell membrane</keyword>
<gene>
    <name evidence="7" type="ORF">Pan265_25550</name>
</gene>
<keyword evidence="5 6" id="KW-0472">Membrane</keyword>
<dbReference type="GO" id="GO:0005886">
    <property type="term" value="C:plasma membrane"/>
    <property type="evidence" value="ECO:0007669"/>
    <property type="project" value="UniProtKB-SubCell"/>
</dbReference>
<feature type="transmembrane region" description="Helical" evidence="6">
    <location>
        <begin position="79"/>
        <end position="101"/>
    </location>
</feature>
<sequence>MAHHETKIDDYGYDQSYNHPLPYSEMFLTFFALMFLTIITVGVTTYDFGYTANLLVAMGIAFVKATLVAWYFMHLKVDAPVNGVILIASLLFVTLFISFALMDTNAYQSVLDRPSIVPTAP</sequence>
<keyword evidence="4 6" id="KW-1133">Transmembrane helix</keyword>
<evidence type="ECO:0000256" key="4">
    <source>
        <dbReference type="ARBA" id="ARBA00022989"/>
    </source>
</evidence>
<proteinExistence type="predicted"/>